<dbReference type="InterPro" id="IPR002686">
    <property type="entry name" value="Transposase_17"/>
</dbReference>
<protein>
    <submittedName>
        <fullName evidence="2">REP element-mobilizing transposase RayT</fullName>
    </submittedName>
</protein>
<keyword evidence="3" id="KW-1185">Reference proteome</keyword>
<evidence type="ECO:0000313" key="3">
    <source>
        <dbReference type="Proteomes" id="UP000294567"/>
    </source>
</evidence>
<feature type="domain" description="Transposase IS200-like" evidence="1">
    <location>
        <begin position="9"/>
        <end position="123"/>
    </location>
</feature>
<dbReference type="PANTHER" id="PTHR34322">
    <property type="entry name" value="TRANSPOSASE, Y1_TNP DOMAIN-CONTAINING"/>
    <property type="match status" value="1"/>
</dbReference>
<dbReference type="OrthoDB" id="9788881at2"/>
<dbReference type="EMBL" id="SMAE01000001">
    <property type="protein sequence ID" value="TCS91760.1"/>
    <property type="molecule type" value="Genomic_DNA"/>
</dbReference>
<dbReference type="Pfam" id="PF01797">
    <property type="entry name" value="Y1_Tnp"/>
    <property type="match status" value="1"/>
</dbReference>
<gene>
    <name evidence="2" type="ORF">EDD65_101265</name>
</gene>
<dbReference type="Proteomes" id="UP000294567">
    <property type="component" value="Unassembled WGS sequence"/>
</dbReference>
<evidence type="ECO:0000259" key="1">
    <source>
        <dbReference type="SMART" id="SM01321"/>
    </source>
</evidence>
<dbReference type="RefSeq" id="WP_132025636.1">
    <property type="nucleotide sequence ID" value="NZ_CP068564.1"/>
</dbReference>
<dbReference type="SUPFAM" id="SSF143422">
    <property type="entry name" value="Transposase IS200-like"/>
    <property type="match status" value="1"/>
</dbReference>
<name>A0A4V2UUP0_9FIRM</name>
<sequence>MPRYLRPKSATGIYHVMLRGINRMNIFFYKEDKLKFLDTLIRMKSNGEYILYGYCIMDNHVHLLIKEEKELLSQTMKRIGVSYSLYYNKKYERVGHLFQNRFRSECIETDGRLLTCLRYIHNNPVKAHMVKNPSAYPWSSYNIYINKMENKYNIISPELILDIFSENRIEAIKKFIDFSRQKCNRTFVDLEEVEEEPKSSYMKKILDILKDYDLDIEDIAKLKDRNIRNQIIKEIHQHTNMSTREMSNIIGWSKSTIDRALKE</sequence>
<proteinExistence type="predicted"/>
<dbReference type="PANTHER" id="PTHR34322:SF2">
    <property type="entry name" value="TRANSPOSASE IS200-LIKE DOMAIN-CONTAINING PROTEIN"/>
    <property type="match status" value="1"/>
</dbReference>
<dbReference type="InterPro" id="IPR036515">
    <property type="entry name" value="Transposase_17_sf"/>
</dbReference>
<reference evidence="2 3" key="1">
    <citation type="submission" date="2019-03" db="EMBL/GenBank/DDBJ databases">
        <title>Genomic Encyclopedia of Type Strains, Phase IV (KMG-IV): sequencing the most valuable type-strain genomes for metagenomic binning, comparative biology and taxonomic classification.</title>
        <authorList>
            <person name="Goeker M."/>
        </authorList>
    </citation>
    <scope>NUCLEOTIDE SEQUENCE [LARGE SCALE GENOMIC DNA]</scope>
    <source>
        <strain evidence="2 3">DSM 26752</strain>
    </source>
</reference>
<organism evidence="2 3">
    <name type="scientific">Keratinibaculum paraultunense</name>
    <dbReference type="NCBI Taxonomy" id="1278232"/>
    <lineage>
        <taxon>Bacteria</taxon>
        <taxon>Bacillati</taxon>
        <taxon>Bacillota</taxon>
        <taxon>Tissierellia</taxon>
        <taxon>Tissierellales</taxon>
        <taxon>Tepidimicrobiaceae</taxon>
        <taxon>Keratinibaculum</taxon>
    </lineage>
</organism>
<dbReference type="GO" id="GO:0003677">
    <property type="term" value="F:DNA binding"/>
    <property type="evidence" value="ECO:0007669"/>
    <property type="project" value="InterPro"/>
</dbReference>
<accession>A0A4V2UUP0</accession>
<comment type="caution">
    <text evidence="2">The sequence shown here is derived from an EMBL/GenBank/DDBJ whole genome shotgun (WGS) entry which is preliminary data.</text>
</comment>
<dbReference type="GO" id="GO:0004803">
    <property type="term" value="F:transposase activity"/>
    <property type="evidence" value="ECO:0007669"/>
    <property type="project" value="InterPro"/>
</dbReference>
<dbReference type="SMART" id="SM01321">
    <property type="entry name" value="Y1_Tnp"/>
    <property type="match status" value="1"/>
</dbReference>
<dbReference type="AlphaFoldDB" id="A0A4V2UUP0"/>
<evidence type="ECO:0000313" key="2">
    <source>
        <dbReference type="EMBL" id="TCS91760.1"/>
    </source>
</evidence>
<dbReference type="GO" id="GO:0006313">
    <property type="term" value="P:DNA transposition"/>
    <property type="evidence" value="ECO:0007669"/>
    <property type="project" value="InterPro"/>
</dbReference>
<dbReference type="Gene3D" id="3.30.70.1290">
    <property type="entry name" value="Transposase IS200-like"/>
    <property type="match status" value="1"/>
</dbReference>